<accession>A0ABT9NV61</accession>
<dbReference type="InterPro" id="IPR008969">
    <property type="entry name" value="CarboxyPept-like_regulatory"/>
</dbReference>
<dbReference type="Proteomes" id="UP001235712">
    <property type="component" value="Unassembled WGS sequence"/>
</dbReference>
<dbReference type="EMBL" id="JAUSQZ010000001">
    <property type="protein sequence ID" value="MDP9824314.1"/>
    <property type="molecule type" value="Genomic_DNA"/>
</dbReference>
<name>A0ABT9NV61_9ACTN</name>
<dbReference type="Gene3D" id="2.60.40.10">
    <property type="entry name" value="Immunoglobulins"/>
    <property type="match status" value="1"/>
</dbReference>
<protein>
    <submittedName>
        <fullName evidence="2">Type II secretory pathway pseudopilin PulG</fullName>
    </submittedName>
</protein>
<keyword evidence="1" id="KW-1133">Transmembrane helix</keyword>
<evidence type="ECO:0000256" key="1">
    <source>
        <dbReference type="SAM" id="Phobius"/>
    </source>
</evidence>
<organism evidence="2 3">
    <name type="scientific">Kineosporia succinea</name>
    <dbReference type="NCBI Taxonomy" id="84632"/>
    <lineage>
        <taxon>Bacteria</taxon>
        <taxon>Bacillati</taxon>
        <taxon>Actinomycetota</taxon>
        <taxon>Actinomycetes</taxon>
        <taxon>Kineosporiales</taxon>
        <taxon>Kineosporiaceae</taxon>
        <taxon>Kineosporia</taxon>
    </lineage>
</organism>
<gene>
    <name evidence="2" type="ORF">J2S57_000063</name>
</gene>
<dbReference type="SUPFAM" id="SSF49464">
    <property type="entry name" value="Carboxypeptidase regulatory domain-like"/>
    <property type="match status" value="1"/>
</dbReference>
<feature type="transmembrane region" description="Helical" evidence="1">
    <location>
        <begin position="6"/>
        <end position="27"/>
    </location>
</feature>
<comment type="caution">
    <text evidence="2">The sequence shown here is derived from an EMBL/GenBank/DDBJ whole genome shotgun (WGS) entry which is preliminary data.</text>
</comment>
<reference evidence="2 3" key="1">
    <citation type="submission" date="2023-07" db="EMBL/GenBank/DDBJ databases">
        <title>Sequencing the genomes of 1000 actinobacteria strains.</title>
        <authorList>
            <person name="Klenk H.-P."/>
        </authorList>
    </citation>
    <scope>NUCLEOTIDE SEQUENCE [LARGE SCALE GENOMIC DNA]</scope>
    <source>
        <strain evidence="2 3">DSM 44388</strain>
    </source>
</reference>
<keyword evidence="3" id="KW-1185">Reference proteome</keyword>
<keyword evidence="1" id="KW-0812">Transmembrane</keyword>
<keyword evidence="1" id="KW-0472">Membrane</keyword>
<evidence type="ECO:0000313" key="3">
    <source>
        <dbReference type="Proteomes" id="UP001235712"/>
    </source>
</evidence>
<sequence>MSLLEVVVAMAVFAIGVTAVLGVFMQTGAVAGDNLRRTTAANLVSQQLEKARSQTPQQIPDDPSTTVQTVGSVTYTITQNASYLTSGATSSACTGTSGALAYKLVRVSVSWDNMGLVKPVTGDLLRSVGFGPNDGTKGALSVLVKGSTGLGVPGVTVTLVGTGKTQVTGADGCVLFATLDSKAYSVSVNQAGYVGIAGTQSATSNPYSVAAGQLTKGELLYDTSRTVNLTAGVPDGVSAYVVPSGVPIQVGNTLMTTTKLGSCTGSSLCLSGFPGQIRNLFPEVQTVTAGQCTTTDASQAAIDNRLPATDDAALAIPLGAVTVNVRSVLTGQAASARTVTLTSGDCSGNSYRMTSGSTILLPYGTYNVSVPSGVLASKATVGSAARTATLTVNVVT</sequence>
<dbReference type="InterPro" id="IPR013783">
    <property type="entry name" value="Ig-like_fold"/>
</dbReference>
<proteinExistence type="predicted"/>
<evidence type="ECO:0000313" key="2">
    <source>
        <dbReference type="EMBL" id="MDP9824314.1"/>
    </source>
</evidence>